<keyword evidence="8" id="KW-0492">Microsome</keyword>
<keyword evidence="6 13" id="KW-0479">Metal-binding</keyword>
<dbReference type="CDD" id="cd11056">
    <property type="entry name" value="CYP6-like"/>
    <property type="match status" value="1"/>
</dbReference>
<dbReference type="InterPro" id="IPR036396">
    <property type="entry name" value="Cyt_P450_sf"/>
</dbReference>
<evidence type="ECO:0000256" key="7">
    <source>
        <dbReference type="ARBA" id="ARBA00022824"/>
    </source>
</evidence>
<dbReference type="PANTHER" id="PTHR24292">
    <property type="entry name" value="CYTOCHROME P450"/>
    <property type="match status" value="1"/>
</dbReference>
<dbReference type="PRINTS" id="PR00385">
    <property type="entry name" value="P450"/>
</dbReference>
<dbReference type="FunFam" id="1.10.630.10:FF:000042">
    <property type="entry name" value="Cytochrome P450"/>
    <property type="match status" value="1"/>
</dbReference>
<dbReference type="SUPFAM" id="SSF48264">
    <property type="entry name" value="Cytochrome P450"/>
    <property type="match status" value="1"/>
</dbReference>
<evidence type="ECO:0000256" key="3">
    <source>
        <dbReference type="ARBA" id="ARBA00004406"/>
    </source>
</evidence>
<dbReference type="GO" id="GO:0016705">
    <property type="term" value="F:oxidoreductase activity, acting on paired donors, with incorporation or reduction of molecular oxygen"/>
    <property type="evidence" value="ECO:0007669"/>
    <property type="project" value="InterPro"/>
</dbReference>
<evidence type="ECO:0000256" key="10">
    <source>
        <dbReference type="ARBA" id="ARBA00023004"/>
    </source>
</evidence>
<dbReference type="OMA" id="ENNVERH"/>
<comment type="subcellular location">
    <subcellularLocation>
        <location evidence="3">Endoplasmic reticulum membrane</location>
        <topology evidence="3">Peripheral membrane protein</topology>
    </subcellularLocation>
    <subcellularLocation>
        <location evidence="2">Microsome membrane</location>
        <topology evidence="2">Peripheral membrane protein</topology>
    </subcellularLocation>
</comment>
<evidence type="ECO:0000313" key="16">
    <source>
        <dbReference type="Proteomes" id="UP000007266"/>
    </source>
</evidence>
<keyword evidence="16" id="KW-1185">Reference proteome</keyword>
<dbReference type="InterPro" id="IPR002401">
    <property type="entry name" value="Cyt_P450_E_grp-I"/>
</dbReference>
<feature type="binding site" description="axial binding residue" evidence="13">
    <location>
        <position position="474"/>
    </location>
    <ligand>
        <name>heme</name>
        <dbReference type="ChEBI" id="CHEBI:30413"/>
    </ligand>
    <ligandPart>
        <name>Fe</name>
        <dbReference type="ChEBI" id="CHEBI:18248"/>
    </ligandPart>
</feature>
<evidence type="ECO:0000256" key="9">
    <source>
        <dbReference type="ARBA" id="ARBA00023002"/>
    </source>
</evidence>
<accession>A0A139W9W3</accession>
<dbReference type="InParanoid" id="A0A139W9W3"/>
<evidence type="ECO:0000256" key="6">
    <source>
        <dbReference type="ARBA" id="ARBA00022723"/>
    </source>
</evidence>
<reference evidence="15 16" key="2">
    <citation type="journal article" date="2010" name="Nucleic Acids Res.">
        <title>BeetleBase in 2010: revisions to provide comprehensive genomic information for Tribolium castaneum.</title>
        <authorList>
            <person name="Kim H.S."/>
            <person name="Murphy T."/>
            <person name="Xia J."/>
            <person name="Caragea D."/>
            <person name="Park Y."/>
            <person name="Beeman R.W."/>
            <person name="Lorenzen M.D."/>
            <person name="Butcher S."/>
            <person name="Manak J.R."/>
            <person name="Brown S.J."/>
        </authorList>
    </citation>
    <scope>NUCLEOTIDE SEQUENCE [LARGE SCALE GENOMIC DNA]</scope>
    <source>
        <strain evidence="15 16">Georgia GA2</strain>
    </source>
</reference>
<evidence type="ECO:0000256" key="14">
    <source>
        <dbReference type="RuleBase" id="RU000461"/>
    </source>
</evidence>
<evidence type="ECO:0000256" key="13">
    <source>
        <dbReference type="PIRSR" id="PIRSR602401-1"/>
    </source>
</evidence>
<dbReference type="STRING" id="7070.A0A139W9W3"/>
<dbReference type="FunCoup" id="A0A139W9W3">
    <property type="interactions" value="249"/>
</dbReference>
<keyword evidence="5 13" id="KW-0349">Heme</keyword>
<organism evidence="15 16">
    <name type="scientific">Tribolium castaneum</name>
    <name type="common">Red flour beetle</name>
    <dbReference type="NCBI Taxonomy" id="7070"/>
    <lineage>
        <taxon>Eukaryota</taxon>
        <taxon>Metazoa</taxon>
        <taxon>Ecdysozoa</taxon>
        <taxon>Arthropoda</taxon>
        <taxon>Hexapoda</taxon>
        <taxon>Insecta</taxon>
        <taxon>Pterygota</taxon>
        <taxon>Neoptera</taxon>
        <taxon>Endopterygota</taxon>
        <taxon>Coleoptera</taxon>
        <taxon>Polyphaga</taxon>
        <taxon>Cucujiformia</taxon>
        <taxon>Tenebrionidae</taxon>
        <taxon>Tenebrionidae incertae sedis</taxon>
        <taxon>Tribolium</taxon>
    </lineage>
</organism>
<keyword evidence="10 13" id="KW-0408">Iron</keyword>
<evidence type="ECO:0000256" key="11">
    <source>
        <dbReference type="ARBA" id="ARBA00023033"/>
    </source>
</evidence>
<comment type="cofactor">
    <cofactor evidence="1 13">
        <name>heme</name>
        <dbReference type="ChEBI" id="CHEBI:30413"/>
    </cofactor>
</comment>
<proteinExistence type="inferred from homology"/>
<keyword evidence="7" id="KW-0256">Endoplasmic reticulum</keyword>
<keyword evidence="11 14" id="KW-0503">Monooxygenase</keyword>
<evidence type="ECO:0000256" key="2">
    <source>
        <dbReference type="ARBA" id="ARBA00004174"/>
    </source>
</evidence>
<evidence type="ECO:0000256" key="5">
    <source>
        <dbReference type="ARBA" id="ARBA00022617"/>
    </source>
</evidence>
<dbReference type="Gene3D" id="1.10.630.10">
    <property type="entry name" value="Cytochrome P450"/>
    <property type="match status" value="1"/>
</dbReference>
<evidence type="ECO:0000313" key="15">
    <source>
        <dbReference type="EMBL" id="KYB24704.1"/>
    </source>
</evidence>
<dbReference type="PROSITE" id="PS00086">
    <property type="entry name" value="CYTOCHROME_P450"/>
    <property type="match status" value="1"/>
</dbReference>
<dbReference type="PRINTS" id="PR00463">
    <property type="entry name" value="EP450I"/>
</dbReference>
<gene>
    <name evidence="15" type="primary">AUGUSTUS-3.0.2_10238</name>
    <name evidence="15" type="ORF">TcasGA2_TC010238</name>
</gene>
<evidence type="ECO:0000256" key="1">
    <source>
        <dbReference type="ARBA" id="ARBA00001971"/>
    </source>
</evidence>
<evidence type="ECO:0000256" key="4">
    <source>
        <dbReference type="ARBA" id="ARBA00010617"/>
    </source>
</evidence>
<dbReference type="GO" id="GO:0005789">
    <property type="term" value="C:endoplasmic reticulum membrane"/>
    <property type="evidence" value="ECO:0007669"/>
    <property type="project" value="UniProtKB-SubCell"/>
</dbReference>
<dbReference type="Proteomes" id="UP000007266">
    <property type="component" value="Unassembled WGS sequence"/>
</dbReference>
<dbReference type="GO" id="GO:0020037">
    <property type="term" value="F:heme binding"/>
    <property type="evidence" value="ECO:0007669"/>
    <property type="project" value="InterPro"/>
</dbReference>
<comment type="similarity">
    <text evidence="4 14">Belongs to the cytochrome P450 family.</text>
</comment>
<protein>
    <submittedName>
        <fullName evidence="15">Cytochrome P450 6BK6</fullName>
    </submittedName>
</protein>
<dbReference type="InterPro" id="IPR050476">
    <property type="entry name" value="Insect_CytP450_Detox"/>
</dbReference>
<dbReference type="EMBL" id="KQ971889">
    <property type="protein sequence ID" value="KYB24704.1"/>
    <property type="molecule type" value="Genomic_DNA"/>
</dbReference>
<keyword evidence="12" id="KW-0472">Membrane</keyword>
<dbReference type="PANTHER" id="PTHR24292:SF100">
    <property type="entry name" value="CYTOCHROME P450 6A16, ISOFORM B-RELATED"/>
    <property type="match status" value="1"/>
</dbReference>
<evidence type="ECO:0000256" key="12">
    <source>
        <dbReference type="ARBA" id="ARBA00023136"/>
    </source>
</evidence>
<dbReference type="GO" id="GO:0004497">
    <property type="term" value="F:monooxygenase activity"/>
    <property type="evidence" value="ECO:0007669"/>
    <property type="project" value="UniProtKB-KW"/>
</dbReference>
<name>A0A139W9W3_TRICA</name>
<dbReference type="eggNOG" id="KOG0158">
    <property type="taxonomic scope" value="Eukaryota"/>
</dbReference>
<dbReference type="Pfam" id="PF00067">
    <property type="entry name" value="p450"/>
    <property type="match status" value="1"/>
</dbReference>
<evidence type="ECO:0000256" key="8">
    <source>
        <dbReference type="ARBA" id="ARBA00022848"/>
    </source>
</evidence>
<reference evidence="15 16" key="1">
    <citation type="journal article" date="2008" name="Nature">
        <title>The genome of the model beetle and pest Tribolium castaneum.</title>
        <authorList>
            <consortium name="Tribolium Genome Sequencing Consortium"/>
            <person name="Richards S."/>
            <person name="Gibbs R.A."/>
            <person name="Weinstock G.M."/>
            <person name="Brown S.J."/>
            <person name="Denell R."/>
            <person name="Beeman R.W."/>
            <person name="Gibbs R."/>
            <person name="Beeman R.W."/>
            <person name="Brown S.J."/>
            <person name="Bucher G."/>
            <person name="Friedrich M."/>
            <person name="Grimmelikhuijzen C.J."/>
            <person name="Klingler M."/>
            <person name="Lorenzen M."/>
            <person name="Richards S."/>
            <person name="Roth S."/>
            <person name="Schroder R."/>
            <person name="Tautz D."/>
            <person name="Zdobnov E.M."/>
            <person name="Muzny D."/>
            <person name="Gibbs R.A."/>
            <person name="Weinstock G.M."/>
            <person name="Attaway T."/>
            <person name="Bell S."/>
            <person name="Buhay C.J."/>
            <person name="Chandrabose M.N."/>
            <person name="Chavez D."/>
            <person name="Clerk-Blankenburg K.P."/>
            <person name="Cree A."/>
            <person name="Dao M."/>
            <person name="Davis C."/>
            <person name="Chacko J."/>
            <person name="Dinh H."/>
            <person name="Dugan-Rocha S."/>
            <person name="Fowler G."/>
            <person name="Garner T.T."/>
            <person name="Garnes J."/>
            <person name="Gnirke A."/>
            <person name="Hawes A."/>
            <person name="Hernandez J."/>
            <person name="Hines S."/>
            <person name="Holder M."/>
            <person name="Hume J."/>
            <person name="Jhangiani S.N."/>
            <person name="Joshi V."/>
            <person name="Khan Z.M."/>
            <person name="Jackson L."/>
            <person name="Kovar C."/>
            <person name="Kowis A."/>
            <person name="Lee S."/>
            <person name="Lewis L.R."/>
            <person name="Margolis J."/>
            <person name="Morgan M."/>
            <person name="Nazareth L.V."/>
            <person name="Nguyen N."/>
            <person name="Okwuonu G."/>
            <person name="Parker D."/>
            <person name="Richards S."/>
            <person name="Ruiz S.J."/>
            <person name="Santibanez J."/>
            <person name="Savard J."/>
            <person name="Scherer S.E."/>
            <person name="Schneider B."/>
            <person name="Sodergren E."/>
            <person name="Tautz D."/>
            <person name="Vattahil S."/>
            <person name="Villasana D."/>
            <person name="White C.S."/>
            <person name="Wright R."/>
            <person name="Park Y."/>
            <person name="Beeman R.W."/>
            <person name="Lord J."/>
            <person name="Oppert B."/>
            <person name="Lorenzen M."/>
            <person name="Brown S."/>
            <person name="Wang L."/>
            <person name="Savard J."/>
            <person name="Tautz D."/>
            <person name="Richards S."/>
            <person name="Weinstock G."/>
            <person name="Gibbs R.A."/>
            <person name="Liu Y."/>
            <person name="Worley K."/>
            <person name="Weinstock G."/>
            <person name="Elsik C.G."/>
            <person name="Reese J.T."/>
            <person name="Elhaik E."/>
            <person name="Landan G."/>
            <person name="Graur D."/>
            <person name="Arensburger P."/>
            <person name="Atkinson P."/>
            <person name="Beeman R.W."/>
            <person name="Beidler J."/>
            <person name="Brown S.J."/>
            <person name="Demuth J.P."/>
            <person name="Drury D.W."/>
            <person name="Du Y.Z."/>
            <person name="Fujiwara H."/>
            <person name="Lorenzen M."/>
            <person name="Maselli V."/>
            <person name="Osanai M."/>
            <person name="Park Y."/>
            <person name="Robertson H.M."/>
            <person name="Tu Z."/>
            <person name="Wang J.J."/>
            <person name="Wang S."/>
            <person name="Richards S."/>
            <person name="Song H."/>
            <person name="Zhang L."/>
            <person name="Sodergren E."/>
            <person name="Werner D."/>
            <person name="Stanke M."/>
            <person name="Morgenstern B."/>
            <person name="Solovyev V."/>
            <person name="Kosarev P."/>
            <person name="Brown G."/>
            <person name="Chen H.C."/>
            <person name="Ermolaeva O."/>
            <person name="Hlavina W."/>
            <person name="Kapustin Y."/>
            <person name="Kiryutin B."/>
            <person name="Kitts P."/>
            <person name="Maglott D."/>
            <person name="Pruitt K."/>
            <person name="Sapojnikov V."/>
            <person name="Souvorov A."/>
            <person name="Mackey A.J."/>
            <person name="Waterhouse R.M."/>
            <person name="Wyder S."/>
            <person name="Zdobnov E.M."/>
            <person name="Zdobnov E.M."/>
            <person name="Wyder S."/>
            <person name="Kriventseva E.V."/>
            <person name="Kadowaki T."/>
            <person name="Bork P."/>
            <person name="Aranda M."/>
            <person name="Bao R."/>
            <person name="Beermann A."/>
            <person name="Berns N."/>
            <person name="Bolognesi R."/>
            <person name="Bonneton F."/>
            <person name="Bopp D."/>
            <person name="Brown S.J."/>
            <person name="Bucher G."/>
            <person name="Butts T."/>
            <person name="Chaumot A."/>
            <person name="Denell R.E."/>
            <person name="Ferrier D.E."/>
            <person name="Friedrich M."/>
            <person name="Gordon C.M."/>
            <person name="Jindra M."/>
            <person name="Klingler M."/>
            <person name="Lan Q."/>
            <person name="Lattorff H.M."/>
            <person name="Laudet V."/>
            <person name="von Levetsow C."/>
            <person name="Liu Z."/>
            <person name="Lutz R."/>
            <person name="Lynch J.A."/>
            <person name="da Fonseca R.N."/>
            <person name="Posnien N."/>
            <person name="Reuter R."/>
            <person name="Roth S."/>
            <person name="Savard J."/>
            <person name="Schinko J.B."/>
            <person name="Schmitt C."/>
            <person name="Schoppmeier M."/>
            <person name="Schroder R."/>
            <person name="Shippy T.D."/>
            <person name="Simonnet F."/>
            <person name="Marques-Souza H."/>
            <person name="Tautz D."/>
            <person name="Tomoyasu Y."/>
            <person name="Trauner J."/>
            <person name="Van der Zee M."/>
            <person name="Vervoort M."/>
            <person name="Wittkopp N."/>
            <person name="Wimmer E.A."/>
            <person name="Yang X."/>
            <person name="Jones A.K."/>
            <person name="Sattelle D.B."/>
            <person name="Ebert P.R."/>
            <person name="Nelson D."/>
            <person name="Scott J.G."/>
            <person name="Beeman R.W."/>
            <person name="Muthukrishnan S."/>
            <person name="Kramer K.J."/>
            <person name="Arakane Y."/>
            <person name="Beeman R.W."/>
            <person name="Zhu Q."/>
            <person name="Hogenkamp D."/>
            <person name="Dixit R."/>
            <person name="Oppert B."/>
            <person name="Jiang H."/>
            <person name="Zou Z."/>
            <person name="Marshall J."/>
            <person name="Elpidina E."/>
            <person name="Vinokurov K."/>
            <person name="Oppert C."/>
            <person name="Zou Z."/>
            <person name="Evans J."/>
            <person name="Lu Z."/>
            <person name="Zhao P."/>
            <person name="Sumathipala N."/>
            <person name="Altincicek B."/>
            <person name="Vilcinskas A."/>
            <person name="Williams M."/>
            <person name="Hultmark D."/>
            <person name="Hetru C."/>
            <person name="Jiang H."/>
            <person name="Grimmelikhuijzen C.J."/>
            <person name="Hauser F."/>
            <person name="Cazzamali G."/>
            <person name="Williamson M."/>
            <person name="Park Y."/>
            <person name="Li B."/>
            <person name="Tanaka Y."/>
            <person name="Predel R."/>
            <person name="Neupert S."/>
            <person name="Schachtner J."/>
            <person name="Verleyen P."/>
            <person name="Raible F."/>
            <person name="Bork P."/>
            <person name="Friedrich M."/>
            <person name="Walden K.K."/>
            <person name="Robertson H.M."/>
            <person name="Angeli S."/>
            <person name="Foret S."/>
            <person name="Bucher G."/>
            <person name="Schuetz S."/>
            <person name="Maleszka R."/>
            <person name="Wimmer E.A."/>
            <person name="Beeman R.W."/>
            <person name="Lorenzen M."/>
            <person name="Tomoyasu Y."/>
            <person name="Miller S.C."/>
            <person name="Grossmann D."/>
            <person name="Bucher G."/>
        </authorList>
    </citation>
    <scope>NUCLEOTIDE SEQUENCE [LARGE SCALE GENOMIC DNA]</scope>
    <source>
        <strain evidence="15 16">Georgia GA2</strain>
    </source>
</reference>
<keyword evidence="9 14" id="KW-0560">Oxidoreductase</keyword>
<dbReference type="GO" id="GO:0005506">
    <property type="term" value="F:iron ion binding"/>
    <property type="evidence" value="ECO:0007669"/>
    <property type="project" value="InterPro"/>
</dbReference>
<sequence>MSLKTYTQINHFLASLKPTTKKVVCVTHYTTLRSHRMFRFLDLVGVFIALFAILFAYFKWTYQYWSQKNVPFIQPTIPFGNSNLFRQKESGGIRMKNFYDEMKAQGWKHGGLYSILKPSYMVIDLDYLKNIMTKDFDYFSDRGFYYNEKDDPLSAHLFAIGGEKWRNLRIKLTPTFTSGKMKMMFQTLVDCAPGLVKQIDRKMESIDIKEVLGCFTTDIIGSCAFGLDFNTSNDNNSPFREYGRKAFVPTKFDIVKIIFAMSFPRLAQLFRLTLTRKDVSEFFLKVVRETVEYREKNNYRRKDFIQLLIDLKGEDGKTLTINEIAAQSFVFFIAGFETSSTTMAFVLYELSRRPDLQQKLRDEINTVLSRYEGSITYEATQEMKYMDQVINEALRMYPPVPMLGRKCVKDYKIPDQDVIIEKGTSILIPVLGIHYDQEYYPDPKTFDPERFNEENRKARHHYAHLPFGEGPRICIGMRFGLMQTKVGLATLLKNYKFKVGERTQEPLKFKVASFVLAAEGEIWLDAEKL</sequence>
<dbReference type="InterPro" id="IPR001128">
    <property type="entry name" value="Cyt_P450"/>
</dbReference>
<dbReference type="InterPro" id="IPR017972">
    <property type="entry name" value="Cyt_P450_CS"/>
</dbReference>
<dbReference type="AlphaFoldDB" id="A0A139W9W3"/>